<dbReference type="CDD" id="cd07035">
    <property type="entry name" value="TPP_PYR_POX_like"/>
    <property type="match status" value="1"/>
</dbReference>
<dbReference type="Pfam" id="PF02775">
    <property type="entry name" value="TPP_enzyme_C"/>
    <property type="match status" value="1"/>
</dbReference>
<dbReference type="Pfam" id="PF00205">
    <property type="entry name" value="TPP_enzyme_M"/>
    <property type="match status" value="1"/>
</dbReference>
<comment type="caution">
    <text evidence="11">The sequence shown here is derived from an EMBL/GenBank/DDBJ whole genome shotgun (WGS) entry which is preliminary data.</text>
</comment>
<dbReference type="GO" id="GO:0009099">
    <property type="term" value="P:L-valine biosynthetic process"/>
    <property type="evidence" value="ECO:0007669"/>
    <property type="project" value="TreeGrafter"/>
</dbReference>
<feature type="compositionally biased region" description="Basic and acidic residues" evidence="7">
    <location>
        <begin position="7"/>
        <end position="16"/>
    </location>
</feature>
<evidence type="ECO:0000259" key="8">
    <source>
        <dbReference type="Pfam" id="PF00205"/>
    </source>
</evidence>
<dbReference type="GO" id="GO:0030976">
    <property type="term" value="F:thiamine pyrophosphate binding"/>
    <property type="evidence" value="ECO:0007669"/>
    <property type="project" value="InterPro"/>
</dbReference>
<evidence type="ECO:0000256" key="7">
    <source>
        <dbReference type="SAM" id="MobiDB-lite"/>
    </source>
</evidence>
<evidence type="ECO:0000313" key="11">
    <source>
        <dbReference type="EMBL" id="OWT59255.1"/>
    </source>
</evidence>
<evidence type="ECO:0000256" key="5">
    <source>
        <dbReference type="ARBA" id="ARBA00023052"/>
    </source>
</evidence>
<evidence type="ECO:0000259" key="10">
    <source>
        <dbReference type="Pfam" id="PF02776"/>
    </source>
</evidence>
<comment type="cofactor">
    <cofactor evidence="1">
        <name>Mg(2+)</name>
        <dbReference type="ChEBI" id="CHEBI:18420"/>
    </cofactor>
</comment>
<dbReference type="Gene3D" id="3.40.50.1220">
    <property type="entry name" value="TPP-binding domain"/>
    <property type="match status" value="1"/>
</dbReference>
<protein>
    <submittedName>
        <fullName evidence="11">Acetolactate synthase</fullName>
    </submittedName>
</protein>
<dbReference type="Pfam" id="PF02776">
    <property type="entry name" value="TPP_enzyme_N"/>
    <property type="match status" value="1"/>
</dbReference>
<feature type="domain" description="Thiamine pyrophosphate enzyme TPP-binding" evidence="9">
    <location>
        <begin position="426"/>
        <end position="576"/>
    </location>
</feature>
<evidence type="ECO:0000256" key="6">
    <source>
        <dbReference type="RuleBase" id="RU362132"/>
    </source>
</evidence>
<sequence length="600" mass="63262">MSPGPKPQRESGEPRKHVGSRLIGEKPMSTDGCAQVFLAEAIKKAGITHLFGVPAAFTKALNLADDSGVCVISAHSEAAAACMADGYARAARAIGLCYAQNVGGAGLASGLRDAFLVGSPVIALTGGGDGATAYKFAYQDSDDMRMFDAVTKLNISVRRVERFPDLLRLAARTATSGAPGPVHVEVEGAAGQLLDQHLPAEFWDLSAIADHSAPCHRTPGEADAVSRAVDLVAGAQRPILIAGGGARVSDAGPALLEFARAFGAPIVTSMNAKGIIDERDPLACGVVGSYSRDSANRAVLDADVVIFAGSRAGGHVTNRWSLPAPSAKIIQIDIDAQVMGRNFPTAVSIVGDVKTVLHQMLCAYKESGRPPRPAHADWLRVAAAYAEASRRKIETSGRTHRTPIRPEQLCTELNASLSDDCLLVADTGHAGWWTASLMDLKPSQSYLRAAGTLGWSLPAAIGAQCAFPARKVVCFIGDGGFFYYLSELETAVRYELPVVFVVNNNSGFAQEDALFHGGSGRPQEDPGRRFLEFAATDISGLARSFGCAGYCVERPQDLREILQEALHCGRPAVVEVLTDRSAVPAAAVGWPAPNGRQRPS</sequence>
<feature type="region of interest" description="Disordered" evidence="7">
    <location>
        <begin position="1"/>
        <end position="26"/>
    </location>
</feature>
<evidence type="ECO:0000259" key="9">
    <source>
        <dbReference type="Pfam" id="PF02775"/>
    </source>
</evidence>
<dbReference type="SUPFAM" id="SSF52518">
    <property type="entry name" value="Thiamin diphosphate-binding fold (THDP-binding)"/>
    <property type="match status" value="2"/>
</dbReference>
<gene>
    <name evidence="11" type="ORF">CEY11_13850</name>
</gene>
<feature type="domain" description="Thiamine pyrophosphate enzyme central" evidence="8">
    <location>
        <begin position="225"/>
        <end position="359"/>
    </location>
</feature>
<dbReference type="CDD" id="cd00568">
    <property type="entry name" value="TPP_enzymes"/>
    <property type="match status" value="1"/>
</dbReference>
<feature type="domain" description="Thiamine pyrophosphate enzyme N-terminal TPP-binding" evidence="10">
    <location>
        <begin position="38"/>
        <end position="134"/>
    </location>
</feature>
<dbReference type="AlphaFoldDB" id="A0A225MD57"/>
<evidence type="ECO:0000256" key="2">
    <source>
        <dbReference type="ARBA" id="ARBA00001964"/>
    </source>
</evidence>
<evidence type="ECO:0000313" key="12">
    <source>
        <dbReference type="Proteomes" id="UP000214603"/>
    </source>
</evidence>
<dbReference type="InterPro" id="IPR029061">
    <property type="entry name" value="THDP-binding"/>
</dbReference>
<organism evidence="11 12">
    <name type="scientific">Candidimonas nitroreducens</name>
    <dbReference type="NCBI Taxonomy" id="683354"/>
    <lineage>
        <taxon>Bacteria</taxon>
        <taxon>Pseudomonadati</taxon>
        <taxon>Pseudomonadota</taxon>
        <taxon>Betaproteobacteria</taxon>
        <taxon>Burkholderiales</taxon>
        <taxon>Alcaligenaceae</taxon>
        <taxon>Candidimonas</taxon>
    </lineage>
</organism>
<proteinExistence type="inferred from homology"/>
<name>A0A225MD57_9BURK</name>
<dbReference type="InterPro" id="IPR029035">
    <property type="entry name" value="DHS-like_NAD/FAD-binding_dom"/>
</dbReference>
<evidence type="ECO:0000256" key="3">
    <source>
        <dbReference type="ARBA" id="ARBA00007812"/>
    </source>
</evidence>
<dbReference type="GO" id="GO:0050660">
    <property type="term" value="F:flavin adenine dinucleotide binding"/>
    <property type="evidence" value="ECO:0007669"/>
    <property type="project" value="TreeGrafter"/>
</dbReference>
<dbReference type="Proteomes" id="UP000214603">
    <property type="component" value="Unassembled WGS sequence"/>
</dbReference>
<dbReference type="Gene3D" id="3.40.50.970">
    <property type="match status" value="2"/>
</dbReference>
<evidence type="ECO:0000256" key="1">
    <source>
        <dbReference type="ARBA" id="ARBA00001946"/>
    </source>
</evidence>
<dbReference type="SUPFAM" id="SSF52467">
    <property type="entry name" value="DHS-like NAD/FAD-binding domain"/>
    <property type="match status" value="1"/>
</dbReference>
<keyword evidence="5 6" id="KW-0786">Thiamine pyrophosphate</keyword>
<dbReference type="GO" id="GO:0005948">
    <property type="term" value="C:acetolactate synthase complex"/>
    <property type="evidence" value="ECO:0007669"/>
    <property type="project" value="TreeGrafter"/>
</dbReference>
<dbReference type="InterPro" id="IPR012000">
    <property type="entry name" value="Thiamin_PyroP_enz_cen_dom"/>
</dbReference>
<dbReference type="InterPro" id="IPR011766">
    <property type="entry name" value="TPP_enzyme_TPP-bd"/>
</dbReference>
<reference evidence="12" key="1">
    <citation type="submission" date="2017-06" db="EMBL/GenBank/DDBJ databases">
        <title>Herbaspirillum phytohormonus sp. nov., isolated from the root nodule of Robinia pseudoacacia in lead-zinc mine.</title>
        <authorList>
            <person name="Fan M."/>
            <person name="Lin Y."/>
        </authorList>
    </citation>
    <scope>NUCLEOTIDE SEQUENCE [LARGE SCALE GENOMIC DNA]</scope>
    <source>
        <strain evidence="12">SC-089</strain>
    </source>
</reference>
<accession>A0A225MD57</accession>
<dbReference type="GO" id="GO:0009097">
    <property type="term" value="P:isoleucine biosynthetic process"/>
    <property type="evidence" value="ECO:0007669"/>
    <property type="project" value="TreeGrafter"/>
</dbReference>
<keyword evidence="4" id="KW-0479">Metal-binding</keyword>
<comment type="similarity">
    <text evidence="3 6">Belongs to the TPP enzyme family.</text>
</comment>
<dbReference type="PROSITE" id="PS00187">
    <property type="entry name" value="TPP_ENZYMES"/>
    <property type="match status" value="1"/>
</dbReference>
<dbReference type="GO" id="GO:0003984">
    <property type="term" value="F:acetolactate synthase activity"/>
    <property type="evidence" value="ECO:0007669"/>
    <property type="project" value="TreeGrafter"/>
</dbReference>
<evidence type="ECO:0000256" key="4">
    <source>
        <dbReference type="ARBA" id="ARBA00022723"/>
    </source>
</evidence>
<dbReference type="InterPro" id="IPR045229">
    <property type="entry name" value="TPP_enz"/>
</dbReference>
<dbReference type="PANTHER" id="PTHR18968:SF166">
    <property type="entry name" value="2-HYDROXYACYL-COA LYASE 2"/>
    <property type="match status" value="1"/>
</dbReference>
<dbReference type="EMBL" id="NJIH01000007">
    <property type="protein sequence ID" value="OWT59255.1"/>
    <property type="molecule type" value="Genomic_DNA"/>
</dbReference>
<dbReference type="InterPro" id="IPR000399">
    <property type="entry name" value="TPP-bd_CS"/>
</dbReference>
<dbReference type="GO" id="GO:0000287">
    <property type="term" value="F:magnesium ion binding"/>
    <property type="evidence" value="ECO:0007669"/>
    <property type="project" value="InterPro"/>
</dbReference>
<keyword evidence="12" id="KW-1185">Reference proteome</keyword>
<dbReference type="PANTHER" id="PTHR18968">
    <property type="entry name" value="THIAMINE PYROPHOSPHATE ENZYMES"/>
    <property type="match status" value="1"/>
</dbReference>
<comment type="cofactor">
    <cofactor evidence="2">
        <name>thiamine diphosphate</name>
        <dbReference type="ChEBI" id="CHEBI:58937"/>
    </cofactor>
</comment>
<dbReference type="InterPro" id="IPR012001">
    <property type="entry name" value="Thiamin_PyroP_enz_TPP-bd_dom"/>
</dbReference>